<name>A0A6L2LIA7_TANCI</name>
<comment type="similarity">
    <text evidence="1">Belongs to the STIG1 family.</text>
</comment>
<evidence type="ECO:0000256" key="4">
    <source>
        <dbReference type="SAM" id="SignalP"/>
    </source>
</evidence>
<protein>
    <submittedName>
        <fullName evidence="5">Stigma-specific Stig1 family protein</fullName>
    </submittedName>
</protein>
<proteinExistence type="inferred from homology"/>
<evidence type="ECO:0000256" key="3">
    <source>
        <dbReference type="SAM" id="MobiDB-lite"/>
    </source>
</evidence>
<dbReference type="InterPro" id="IPR006969">
    <property type="entry name" value="Stig-like"/>
</dbReference>
<dbReference type="EMBL" id="BKCJ010004390">
    <property type="protein sequence ID" value="GEU60757.1"/>
    <property type="molecule type" value="Genomic_DNA"/>
</dbReference>
<feature type="chain" id="PRO_5027121678" evidence="4">
    <location>
        <begin position="17"/>
        <end position="468"/>
    </location>
</feature>
<reference evidence="5" key="1">
    <citation type="journal article" date="2019" name="Sci. Rep.">
        <title>Draft genome of Tanacetum cinerariifolium, the natural source of mosquito coil.</title>
        <authorList>
            <person name="Yamashiro T."/>
            <person name="Shiraishi A."/>
            <person name="Satake H."/>
            <person name="Nakayama K."/>
        </authorList>
    </citation>
    <scope>NUCLEOTIDE SEQUENCE</scope>
</reference>
<feature type="region of interest" description="Disordered" evidence="3">
    <location>
        <begin position="300"/>
        <end position="323"/>
    </location>
</feature>
<sequence length="468" mass="52128">MSKIIKVFCMMVITLAITITLTMTSMHGDSKEARSEPLAVNPFPQRVNRFLAETKNSRSVDHCNKDDEICYILEGKNSTCCNNKCMDLSQDKHNCGAYRILDLLIHAAMDLSKQDVEFLSLETSNGKPTDDPTLDSHKLVDVVVLVESIRAMSECFADTSYGFFLEKRVAYPVVANYNPNVNLLREDVRNVSVWIKLHGASVTAFREDGLSAIAIKLGTPLMLDSYTSDMCLQLWGMSSYARAMIELWADVELKDTIMEECLKTTGLRATKNLRKLSQAPRGVSIGSKVRFKPVKQAYRPVSTKPTANTSRNKTNDVEPTKQVSYSNPFDVLNSVKNDVDLGTNGGTLNLVSKAPNSNGASFWNVETSSTSTTFVVEKIRKFEKLIIDEKVTLVDDEGKPLKRLIILGDHDSEDEVASVDNDMALMRNGQDYDSTPNPLKQSWIQSVEMTSRITSDDVTVYKATALEI</sequence>
<evidence type="ECO:0000256" key="1">
    <source>
        <dbReference type="ARBA" id="ARBA00006010"/>
    </source>
</evidence>
<gene>
    <name evidence="5" type="ORF">Tci_032735</name>
</gene>
<comment type="caution">
    <text evidence="5">The sequence shown here is derived from an EMBL/GenBank/DDBJ whole genome shotgun (WGS) entry which is preliminary data.</text>
</comment>
<dbReference type="Pfam" id="PF04885">
    <property type="entry name" value="Stig1"/>
    <property type="match status" value="1"/>
</dbReference>
<accession>A0A6L2LIA7</accession>
<dbReference type="AlphaFoldDB" id="A0A6L2LIA7"/>
<evidence type="ECO:0000313" key="5">
    <source>
        <dbReference type="EMBL" id="GEU60757.1"/>
    </source>
</evidence>
<feature type="signal peptide" evidence="4">
    <location>
        <begin position="1"/>
        <end position="16"/>
    </location>
</feature>
<feature type="compositionally biased region" description="Polar residues" evidence="3">
    <location>
        <begin position="303"/>
        <end position="312"/>
    </location>
</feature>
<organism evidence="5">
    <name type="scientific">Tanacetum cinerariifolium</name>
    <name type="common">Dalmatian daisy</name>
    <name type="synonym">Chrysanthemum cinerariifolium</name>
    <dbReference type="NCBI Taxonomy" id="118510"/>
    <lineage>
        <taxon>Eukaryota</taxon>
        <taxon>Viridiplantae</taxon>
        <taxon>Streptophyta</taxon>
        <taxon>Embryophyta</taxon>
        <taxon>Tracheophyta</taxon>
        <taxon>Spermatophyta</taxon>
        <taxon>Magnoliopsida</taxon>
        <taxon>eudicotyledons</taxon>
        <taxon>Gunneridae</taxon>
        <taxon>Pentapetalae</taxon>
        <taxon>asterids</taxon>
        <taxon>campanulids</taxon>
        <taxon>Asterales</taxon>
        <taxon>Asteraceae</taxon>
        <taxon>Asteroideae</taxon>
        <taxon>Anthemideae</taxon>
        <taxon>Anthemidinae</taxon>
        <taxon>Tanacetum</taxon>
    </lineage>
</organism>
<evidence type="ECO:0000256" key="2">
    <source>
        <dbReference type="ARBA" id="ARBA00022729"/>
    </source>
</evidence>
<keyword evidence="2 4" id="KW-0732">Signal</keyword>